<organism evidence="2 3">
    <name type="scientific">Nocardioides lianchengensis</name>
    <dbReference type="NCBI Taxonomy" id="1045774"/>
    <lineage>
        <taxon>Bacteria</taxon>
        <taxon>Bacillati</taxon>
        <taxon>Actinomycetota</taxon>
        <taxon>Actinomycetes</taxon>
        <taxon>Propionibacteriales</taxon>
        <taxon>Nocardioidaceae</taxon>
        <taxon>Nocardioides</taxon>
    </lineage>
</organism>
<feature type="compositionally biased region" description="Basic and acidic residues" evidence="1">
    <location>
        <begin position="110"/>
        <end position="120"/>
    </location>
</feature>
<dbReference type="AlphaFoldDB" id="A0A1G6JAX9"/>
<dbReference type="EMBL" id="FMZM01000001">
    <property type="protein sequence ID" value="SDC16052.1"/>
    <property type="molecule type" value="Genomic_DNA"/>
</dbReference>
<dbReference type="RefSeq" id="WP_090850270.1">
    <property type="nucleotide sequence ID" value="NZ_FMZM01000001.1"/>
</dbReference>
<feature type="region of interest" description="Disordered" evidence="1">
    <location>
        <begin position="63"/>
        <end position="128"/>
    </location>
</feature>
<protein>
    <submittedName>
        <fullName evidence="2">Uncharacterized protein</fullName>
    </submittedName>
</protein>
<sequence>MHVSTRVAGVVAGVTLTLGSLGTLTTAPATAVQKAPCAQQQKQVDKATAALARVTAVFERQQDKVAKARHEVRAADTARERRAARAELREAKEDRGDARAAKKAQQQRLAKAEARLDRCEAQQPVPTS</sequence>
<dbReference type="Proteomes" id="UP000199034">
    <property type="component" value="Unassembled WGS sequence"/>
</dbReference>
<keyword evidence="3" id="KW-1185">Reference proteome</keyword>
<proteinExistence type="predicted"/>
<name>A0A1G6JAX9_9ACTN</name>
<feature type="compositionally biased region" description="Basic and acidic residues" evidence="1">
    <location>
        <begin position="63"/>
        <end position="100"/>
    </location>
</feature>
<evidence type="ECO:0000256" key="1">
    <source>
        <dbReference type="SAM" id="MobiDB-lite"/>
    </source>
</evidence>
<accession>A0A1G6JAX9</accession>
<reference evidence="3" key="1">
    <citation type="submission" date="2016-10" db="EMBL/GenBank/DDBJ databases">
        <authorList>
            <person name="Varghese N."/>
            <person name="Submissions S."/>
        </authorList>
    </citation>
    <scope>NUCLEOTIDE SEQUENCE [LARGE SCALE GENOMIC DNA]</scope>
    <source>
        <strain evidence="3">CGMCC 4.6858</strain>
    </source>
</reference>
<evidence type="ECO:0000313" key="2">
    <source>
        <dbReference type="EMBL" id="SDC16052.1"/>
    </source>
</evidence>
<dbReference type="STRING" id="1045774.SAMN05421872_101431"/>
<evidence type="ECO:0000313" key="3">
    <source>
        <dbReference type="Proteomes" id="UP000199034"/>
    </source>
</evidence>
<gene>
    <name evidence="2" type="ORF">SAMN05421872_101431</name>
</gene>
<dbReference type="OrthoDB" id="3790063at2"/>